<accession>A0A9P6XMD2</accession>
<dbReference type="Gene3D" id="3.60.40.10">
    <property type="entry name" value="PPM-type phosphatase domain"/>
    <property type="match status" value="1"/>
</dbReference>
<reference evidence="2" key="1">
    <citation type="journal article" date="2020" name="Microb. Genom.">
        <title>Genetic diversity of clinical and environmental Mucorales isolates obtained from an investigation of mucormycosis cases among solid organ transplant recipients.</title>
        <authorList>
            <person name="Nguyen M.H."/>
            <person name="Kaul D."/>
            <person name="Muto C."/>
            <person name="Cheng S.J."/>
            <person name="Richter R.A."/>
            <person name="Bruno V.M."/>
            <person name="Liu G."/>
            <person name="Beyhan S."/>
            <person name="Sundermann A.J."/>
            <person name="Mounaud S."/>
            <person name="Pasculle A.W."/>
            <person name="Nierman W.C."/>
            <person name="Driscoll E."/>
            <person name="Cumbie R."/>
            <person name="Clancy C.J."/>
            <person name="Dupont C.L."/>
        </authorList>
    </citation>
    <scope>NUCLEOTIDE SEQUENCE</scope>
    <source>
        <strain evidence="2">GL16</strain>
    </source>
</reference>
<evidence type="ECO:0008006" key="4">
    <source>
        <dbReference type="Google" id="ProtNLM"/>
    </source>
</evidence>
<dbReference type="SUPFAM" id="SSF81606">
    <property type="entry name" value="PP2C-like"/>
    <property type="match status" value="1"/>
</dbReference>
<dbReference type="InterPro" id="IPR036457">
    <property type="entry name" value="PPM-type-like_dom_sf"/>
</dbReference>
<dbReference type="AlphaFoldDB" id="A0A9P6XMD2"/>
<gene>
    <name evidence="2" type="ORF">G6F51_014423</name>
</gene>
<protein>
    <recommendedName>
        <fullName evidence="4">PPM-type phosphatase domain-containing protein</fullName>
    </recommendedName>
</protein>
<proteinExistence type="predicted"/>
<feature type="compositionally biased region" description="Basic residues" evidence="1">
    <location>
        <begin position="47"/>
        <end position="56"/>
    </location>
</feature>
<evidence type="ECO:0000256" key="1">
    <source>
        <dbReference type="SAM" id="MobiDB-lite"/>
    </source>
</evidence>
<dbReference type="Proteomes" id="UP000717996">
    <property type="component" value="Unassembled WGS sequence"/>
</dbReference>
<feature type="region of interest" description="Disordered" evidence="1">
    <location>
        <begin position="44"/>
        <end position="81"/>
    </location>
</feature>
<evidence type="ECO:0000313" key="3">
    <source>
        <dbReference type="Proteomes" id="UP000717996"/>
    </source>
</evidence>
<name>A0A9P6XMD2_RHIOR</name>
<comment type="caution">
    <text evidence="2">The sequence shown here is derived from an EMBL/GenBank/DDBJ whole genome shotgun (WGS) entry which is preliminary data.</text>
</comment>
<dbReference type="EMBL" id="JAANIT010010256">
    <property type="protein sequence ID" value="KAG1524471.1"/>
    <property type="molecule type" value="Genomic_DNA"/>
</dbReference>
<evidence type="ECO:0000313" key="2">
    <source>
        <dbReference type="EMBL" id="KAG1524471.1"/>
    </source>
</evidence>
<organism evidence="2 3">
    <name type="scientific">Rhizopus oryzae</name>
    <name type="common">Mucormycosis agent</name>
    <name type="synonym">Rhizopus arrhizus var. delemar</name>
    <dbReference type="NCBI Taxonomy" id="64495"/>
    <lineage>
        <taxon>Eukaryota</taxon>
        <taxon>Fungi</taxon>
        <taxon>Fungi incertae sedis</taxon>
        <taxon>Mucoromycota</taxon>
        <taxon>Mucoromycotina</taxon>
        <taxon>Mucoromycetes</taxon>
        <taxon>Mucorales</taxon>
        <taxon>Mucorineae</taxon>
        <taxon>Rhizopodaceae</taxon>
        <taxon>Rhizopus</taxon>
    </lineage>
</organism>
<sequence length="81" mass="9148">MLEFGHLTHPGMRRELNADTYYGDTELALWLVADGMGGHACGEVASHPHRRRRNHPRLAAAQRHPADGYHRRCRARAGQPL</sequence>